<evidence type="ECO:0000256" key="3">
    <source>
        <dbReference type="ARBA" id="ARBA00022679"/>
    </source>
</evidence>
<accession>A0A3Q9BL67</accession>
<dbReference type="PANTHER" id="PTHR34220:SF7">
    <property type="entry name" value="SENSOR HISTIDINE KINASE YPDA"/>
    <property type="match status" value="1"/>
</dbReference>
<feature type="transmembrane region" description="Helical" evidence="5">
    <location>
        <begin position="7"/>
        <end position="28"/>
    </location>
</feature>
<name>A0A3Q9BL67_9LACT</name>
<evidence type="ECO:0000256" key="1">
    <source>
        <dbReference type="ARBA" id="ARBA00004370"/>
    </source>
</evidence>
<evidence type="ECO:0000259" key="6">
    <source>
        <dbReference type="PROSITE" id="PS50885"/>
    </source>
</evidence>
<dbReference type="CDD" id="cd06225">
    <property type="entry name" value="HAMP"/>
    <property type="match status" value="1"/>
</dbReference>
<dbReference type="GO" id="GO:0000155">
    <property type="term" value="F:phosphorelay sensor kinase activity"/>
    <property type="evidence" value="ECO:0007669"/>
    <property type="project" value="InterPro"/>
</dbReference>
<dbReference type="Gene3D" id="3.30.565.10">
    <property type="entry name" value="Histidine kinase-like ATPase, C-terminal domain"/>
    <property type="match status" value="1"/>
</dbReference>
<feature type="domain" description="HAMP" evidence="6">
    <location>
        <begin position="295"/>
        <end position="347"/>
    </location>
</feature>
<reference evidence="8" key="1">
    <citation type="submission" date="2018-12" db="EMBL/GenBank/DDBJ databases">
        <title>Complete genome sequencing of Jeotgalibaca sp. H21T32.</title>
        <authorList>
            <person name="Bae J.-W."/>
            <person name="Lee S.-Y."/>
        </authorList>
    </citation>
    <scope>NUCLEOTIDE SEQUENCE [LARGE SCALE GENOMIC DNA]</scope>
    <source>
        <strain evidence="8">H21T32</strain>
    </source>
</reference>
<dbReference type="PANTHER" id="PTHR34220">
    <property type="entry name" value="SENSOR HISTIDINE KINASE YPDA"/>
    <property type="match status" value="1"/>
</dbReference>
<keyword evidence="8" id="KW-1185">Reference proteome</keyword>
<dbReference type="Gene3D" id="6.10.340.10">
    <property type="match status" value="1"/>
</dbReference>
<keyword evidence="3" id="KW-0808">Transferase</keyword>
<evidence type="ECO:0000313" key="8">
    <source>
        <dbReference type="Proteomes" id="UP000273326"/>
    </source>
</evidence>
<dbReference type="GO" id="GO:0016020">
    <property type="term" value="C:membrane"/>
    <property type="evidence" value="ECO:0007669"/>
    <property type="project" value="UniProtKB-SubCell"/>
</dbReference>
<evidence type="ECO:0000256" key="5">
    <source>
        <dbReference type="SAM" id="Phobius"/>
    </source>
</evidence>
<organism evidence="7 8">
    <name type="scientific">Jeotgalibaca ciconiae</name>
    <dbReference type="NCBI Taxonomy" id="2496265"/>
    <lineage>
        <taxon>Bacteria</taxon>
        <taxon>Bacillati</taxon>
        <taxon>Bacillota</taxon>
        <taxon>Bacilli</taxon>
        <taxon>Lactobacillales</taxon>
        <taxon>Carnobacteriaceae</taxon>
        <taxon>Jeotgalibaca</taxon>
    </lineage>
</organism>
<comment type="subcellular location">
    <subcellularLocation>
        <location evidence="1">Membrane</location>
    </subcellularLocation>
</comment>
<dbReference type="SUPFAM" id="SSF55874">
    <property type="entry name" value="ATPase domain of HSP90 chaperone/DNA topoisomerase II/histidine kinase"/>
    <property type="match status" value="1"/>
</dbReference>
<protein>
    <submittedName>
        <fullName evidence="7">HAMP domain-containing protein</fullName>
    </submittedName>
</protein>
<dbReference type="InterPro" id="IPR003660">
    <property type="entry name" value="HAMP_dom"/>
</dbReference>
<dbReference type="AlphaFoldDB" id="A0A3Q9BL67"/>
<keyword evidence="4" id="KW-0418">Kinase</keyword>
<evidence type="ECO:0000313" key="7">
    <source>
        <dbReference type="EMBL" id="AZP03559.1"/>
    </source>
</evidence>
<dbReference type="InterPro" id="IPR010559">
    <property type="entry name" value="Sig_transdc_His_kin_internal"/>
</dbReference>
<dbReference type="Pfam" id="PF02518">
    <property type="entry name" value="HATPase_c"/>
    <property type="match status" value="1"/>
</dbReference>
<dbReference type="InterPro" id="IPR036890">
    <property type="entry name" value="HATPase_C_sf"/>
</dbReference>
<dbReference type="InterPro" id="IPR050640">
    <property type="entry name" value="Bact_2-comp_sensor_kinase"/>
</dbReference>
<dbReference type="SMART" id="SM00304">
    <property type="entry name" value="HAMP"/>
    <property type="match status" value="1"/>
</dbReference>
<keyword evidence="5" id="KW-0472">Membrane</keyword>
<keyword evidence="5" id="KW-0812">Transmembrane</keyword>
<dbReference type="RefSeq" id="WP_126108650.1">
    <property type="nucleotide sequence ID" value="NZ_CP034465.1"/>
</dbReference>
<dbReference type="PROSITE" id="PS50885">
    <property type="entry name" value="HAMP"/>
    <property type="match status" value="1"/>
</dbReference>
<evidence type="ECO:0000256" key="4">
    <source>
        <dbReference type="ARBA" id="ARBA00022777"/>
    </source>
</evidence>
<dbReference type="InterPro" id="IPR003594">
    <property type="entry name" value="HATPase_dom"/>
</dbReference>
<feature type="transmembrane region" description="Helical" evidence="5">
    <location>
        <begin position="273"/>
        <end position="294"/>
    </location>
</feature>
<keyword evidence="5" id="KW-1133">Transmembrane helix</keyword>
<evidence type="ECO:0000256" key="2">
    <source>
        <dbReference type="ARBA" id="ARBA00022553"/>
    </source>
</evidence>
<dbReference type="Pfam" id="PF06580">
    <property type="entry name" value="His_kinase"/>
    <property type="match status" value="1"/>
</dbReference>
<dbReference type="EMBL" id="CP034465">
    <property type="protein sequence ID" value="AZP03559.1"/>
    <property type="molecule type" value="Genomic_DNA"/>
</dbReference>
<gene>
    <name evidence="7" type="ORF">EJN90_02110</name>
</gene>
<dbReference type="KEGG" id="jeh:EJN90_02110"/>
<sequence>MKKTKSFLYLLGFFLICILLFFFVLYHYTTRQLNSSLSNSAENQLSFAYQRLEDKSSEIELLTASIMMENDVRYFSARLDDEASHYEYVQNLKRIKDMIRQRMQNASGVEAIHLYWPEDNLLISTKAGFSLDEEIIEIPIQAGEKWSNQQDRLSFSLSYPYLNREQQAVEFIVYTEMKPSFLNDIRKSVTTLEKSNALLELPDGYIMYESSNIDHDVVKEMTSMESEKIDKKEVTIDNEDFRVLSRSGKRNQIKIISYYDVGNLMRPIKQINGLTFISTFSVLFIGLLLIYVFYKNIFTQIGMLIRQFKNVENGDLEVVLPTKTNSEFDYVFDQFNQMVRGIDRLLNSLEKEYHLRDLAERKQLQAQINPHFLYNSLFYIVSMADNPEAVREMTMHLADYYQYRTETKDLVSLEEEIDFAHAYLSIISLRKQISYQINVETDISDIEVLPLLIQPLLENAIQHGIDKKEGAHQVILSIKKVTEGLEVSVSDDGNGLLESERSRLLDCINHHSSSNQSSIGLKNINQRLVNYYGKNSTLKIEREEELGGLKVSFVILKEDSDEIVNSG</sequence>
<dbReference type="Proteomes" id="UP000273326">
    <property type="component" value="Chromosome"/>
</dbReference>
<keyword evidence="2" id="KW-0597">Phosphoprotein</keyword>
<proteinExistence type="predicted"/>
<dbReference type="OrthoDB" id="9776552at2"/>